<comment type="caution">
    <text evidence="8">The sequence shown here is derived from an EMBL/GenBank/DDBJ whole genome shotgun (WGS) entry which is preliminary data.</text>
</comment>
<comment type="subunit">
    <text evidence="5">Homodimer or homotetramer.</text>
</comment>
<dbReference type="Pfam" id="PF01564">
    <property type="entry name" value="Spermine_synth"/>
    <property type="match status" value="1"/>
</dbReference>
<evidence type="ECO:0000256" key="2">
    <source>
        <dbReference type="ARBA" id="ARBA00022679"/>
    </source>
</evidence>
<comment type="caution">
    <text evidence="5">Lacks conserved residue(s) required for the propagation of feature annotation.</text>
</comment>
<dbReference type="Pfam" id="PF17284">
    <property type="entry name" value="Spermine_synt_N"/>
    <property type="match status" value="1"/>
</dbReference>
<feature type="binding site" evidence="5">
    <location>
        <position position="108"/>
    </location>
    <ligand>
        <name>S-methyl-5'-thioadenosine</name>
        <dbReference type="ChEBI" id="CHEBI:17509"/>
    </ligand>
</feature>
<dbReference type="PROSITE" id="PS51006">
    <property type="entry name" value="PABS_2"/>
    <property type="match status" value="1"/>
</dbReference>
<dbReference type="InterPro" id="IPR029063">
    <property type="entry name" value="SAM-dependent_MTases_sf"/>
</dbReference>
<keyword evidence="5" id="KW-0472">Membrane</keyword>
<sequence length="291" mass="32115">MTTDSWVNETLYSAWGQRFRVVRELARVRSEFQDIMIFESETHGRVMLLDGVVQITEADEFVYQEMLTHVPLLAHGAAKRVLIIGAGDGGVLRRVLQHNTVQRAVMVEIDGEVIRLAKEHLPGIAGEAWTDQRAEVIVGDGIDYVRQAPDASFDVVIVDSTDPIGVGEVLFTDEFYANCARLLTERGLVVNQCGVPFMQSDELRDTSLRRAKAFADVFAYVAAVPTYVGGFMTLGWAAKDARLRTATVGEIRERAQAAGILGRTRYWTPEIHVGAFNLPPFIAEHLPGAAG</sequence>
<dbReference type="Gene3D" id="2.30.140.10">
    <property type="entry name" value="Spermidine synthase, tetramerisation domain"/>
    <property type="match status" value="1"/>
</dbReference>
<evidence type="ECO:0000256" key="6">
    <source>
        <dbReference type="PROSITE-ProRule" id="PRU00354"/>
    </source>
</evidence>
<feature type="active site" description="Proton acceptor" evidence="5 6">
    <location>
        <position position="159"/>
    </location>
</feature>
<feature type="binding site" evidence="5">
    <location>
        <position position="88"/>
    </location>
    <ligand>
        <name>spermidine</name>
        <dbReference type="ChEBI" id="CHEBI:57834"/>
    </ligand>
</feature>
<dbReference type="NCBIfam" id="TIGR00417">
    <property type="entry name" value="speE"/>
    <property type="match status" value="1"/>
</dbReference>
<dbReference type="Proteomes" id="UP000606490">
    <property type="component" value="Unassembled WGS sequence"/>
</dbReference>
<dbReference type="NCBIfam" id="NF002010">
    <property type="entry name" value="PRK00811.1"/>
    <property type="match status" value="1"/>
</dbReference>
<keyword evidence="3 5" id="KW-0745">Spermidine biosynthesis</keyword>
<feature type="transmembrane region" description="Helical" evidence="5">
    <location>
        <begin position="217"/>
        <end position="237"/>
    </location>
</feature>
<feature type="binding site" evidence="5">
    <location>
        <begin position="159"/>
        <end position="162"/>
    </location>
    <ligand>
        <name>spermidine</name>
        <dbReference type="ChEBI" id="CHEBI:57834"/>
    </ligand>
</feature>
<evidence type="ECO:0000256" key="1">
    <source>
        <dbReference type="ARBA" id="ARBA00007867"/>
    </source>
</evidence>
<dbReference type="PANTHER" id="PTHR11558:SF11">
    <property type="entry name" value="SPERMIDINE SYNTHASE"/>
    <property type="match status" value="1"/>
</dbReference>
<keyword evidence="4 5" id="KW-0620">Polyamine biosynthesis</keyword>
<dbReference type="CDD" id="cd02440">
    <property type="entry name" value="AdoMet_MTases"/>
    <property type="match status" value="1"/>
</dbReference>
<dbReference type="EC" id="2.5.1.16" evidence="5"/>
<reference evidence="8 9" key="1">
    <citation type="submission" date="2021-01" db="EMBL/GenBank/DDBJ databases">
        <title>Belnapia mucosa sp. nov. and Belnapia arida sp. nov., isolated from the Tabernas Desert (Almeria, Spain).</title>
        <authorList>
            <person name="Molina-Menor E."/>
            <person name="Vidal-Verdu A."/>
            <person name="Calonge A."/>
            <person name="Satari L."/>
            <person name="Pereto Magraner J."/>
            <person name="Porcar Miralles M."/>
        </authorList>
    </citation>
    <scope>NUCLEOTIDE SEQUENCE [LARGE SCALE GENOMIC DNA]</scope>
    <source>
        <strain evidence="8 9">T6</strain>
    </source>
</reference>
<dbReference type="InterPro" id="IPR035246">
    <property type="entry name" value="Spermidine_synt_N"/>
</dbReference>
<keyword evidence="5" id="KW-0963">Cytoplasm</keyword>
<name>A0ABS1UXD6_9PROT</name>
<feature type="domain" description="PABS" evidence="7">
    <location>
        <begin position="4"/>
        <end position="239"/>
    </location>
</feature>
<protein>
    <recommendedName>
        <fullName evidence="5">Polyamine aminopropyltransferase</fullName>
    </recommendedName>
    <alternativeName>
        <fullName evidence="5">Putrescine aminopropyltransferase</fullName>
        <shortName evidence="5">PAPT</shortName>
    </alternativeName>
    <alternativeName>
        <fullName evidence="5">Spermidine synthase</fullName>
        <shortName evidence="5">SPDS</shortName>
        <shortName evidence="5">SPDSY</shortName>
        <ecNumber evidence="5">2.5.1.16</ecNumber>
    </alternativeName>
</protein>
<evidence type="ECO:0000256" key="3">
    <source>
        <dbReference type="ARBA" id="ARBA00023066"/>
    </source>
</evidence>
<keyword evidence="2 5" id="KW-0808">Transferase</keyword>
<dbReference type="Gene3D" id="3.40.50.150">
    <property type="entry name" value="Vaccinia Virus protein VP39"/>
    <property type="match status" value="1"/>
</dbReference>
<feature type="binding site" evidence="5">
    <location>
        <position position="33"/>
    </location>
    <ligand>
        <name>S-methyl-5'-thioadenosine</name>
        <dbReference type="ChEBI" id="CHEBI:17509"/>
    </ligand>
</feature>
<dbReference type="EMBL" id="JAEUXJ010000001">
    <property type="protein sequence ID" value="MBL6454120.1"/>
    <property type="molecule type" value="Genomic_DNA"/>
</dbReference>
<evidence type="ECO:0000313" key="9">
    <source>
        <dbReference type="Proteomes" id="UP000606490"/>
    </source>
</evidence>
<evidence type="ECO:0000259" key="7">
    <source>
        <dbReference type="PROSITE" id="PS51006"/>
    </source>
</evidence>
<dbReference type="GO" id="GO:0004766">
    <property type="term" value="F:spermidine synthase activity"/>
    <property type="evidence" value="ECO:0007669"/>
    <property type="project" value="UniProtKB-EC"/>
</dbReference>
<dbReference type="PANTHER" id="PTHR11558">
    <property type="entry name" value="SPERMIDINE/SPERMINE SYNTHASE"/>
    <property type="match status" value="1"/>
</dbReference>
<keyword evidence="5" id="KW-0812">Transmembrane</keyword>
<accession>A0ABS1UXD6</accession>
<comment type="subcellular location">
    <subcellularLocation>
        <location evidence="5">Cell membrane</location>
        <topology evidence="5">Single-pass membrane protein</topology>
    </subcellularLocation>
</comment>
<feature type="binding site" evidence="5">
    <location>
        <begin position="140"/>
        <end position="141"/>
    </location>
    <ligand>
        <name>S-methyl-5'-thioadenosine</name>
        <dbReference type="ChEBI" id="CHEBI:17509"/>
    </ligand>
</feature>
<keyword evidence="5" id="KW-1133">Transmembrane helix</keyword>
<comment type="similarity">
    <text evidence="1 5">Belongs to the spermidine/spermine synthase family.</text>
</comment>
<evidence type="ECO:0000313" key="8">
    <source>
        <dbReference type="EMBL" id="MBL6454120.1"/>
    </source>
</evidence>
<comment type="catalytic activity">
    <reaction evidence="5">
        <text>S-adenosyl 3-(methylsulfanyl)propylamine + putrescine = S-methyl-5'-thioadenosine + spermidine + H(+)</text>
        <dbReference type="Rhea" id="RHEA:12721"/>
        <dbReference type="ChEBI" id="CHEBI:15378"/>
        <dbReference type="ChEBI" id="CHEBI:17509"/>
        <dbReference type="ChEBI" id="CHEBI:57443"/>
        <dbReference type="ChEBI" id="CHEBI:57834"/>
        <dbReference type="ChEBI" id="CHEBI:326268"/>
        <dbReference type="EC" id="2.5.1.16"/>
    </reaction>
</comment>
<evidence type="ECO:0000256" key="4">
    <source>
        <dbReference type="ARBA" id="ARBA00023115"/>
    </source>
</evidence>
<dbReference type="InterPro" id="IPR030374">
    <property type="entry name" value="PABS"/>
</dbReference>
<dbReference type="SUPFAM" id="SSF53335">
    <property type="entry name" value="S-adenosyl-L-methionine-dependent methyltransferases"/>
    <property type="match status" value="1"/>
</dbReference>
<comment type="function">
    <text evidence="5">Catalyzes the irreversible transfer of a propylamine group from the amino donor S-adenosylmethioninamine (decarboxy-AdoMet) to putrescine (1,4-diaminobutane) to yield spermidine.</text>
</comment>
<keyword evidence="9" id="KW-1185">Reference proteome</keyword>
<dbReference type="InterPro" id="IPR001045">
    <property type="entry name" value="Spermi_synthase"/>
</dbReference>
<dbReference type="HAMAP" id="MF_00198">
    <property type="entry name" value="Spermidine_synth"/>
    <property type="match status" value="1"/>
</dbReference>
<dbReference type="RefSeq" id="WP_202823849.1">
    <property type="nucleotide sequence ID" value="NZ_JAEUXJ010000001.1"/>
</dbReference>
<comment type="pathway">
    <text evidence="5">Amine and polyamine biosynthesis; spermidine biosynthesis; spermidine from putrescine: step 1/1.</text>
</comment>
<gene>
    <name evidence="5 8" type="primary">speE</name>
    <name evidence="8" type="ORF">JMJ55_02220</name>
</gene>
<evidence type="ECO:0000256" key="5">
    <source>
        <dbReference type="HAMAP-Rule" id="MF_00198"/>
    </source>
</evidence>
<dbReference type="InterPro" id="IPR037163">
    <property type="entry name" value="Spermidine_synt_N_sf"/>
</dbReference>
<organism evidence="8 9">
    <name type="scientific">Belnapia mucosa</name>
    <dbReference type="NCBI Taxonomy" id="2804532"/>
    <lineage>
        <taxon>Bacteria</taxon>
        <taxon>Pseudomonadati</taxon>
        <taxon>Pseudomonadota</taxon>
        <taxon>Alphaproteobacteria</taxon>
        <taxon>Acetobacterales</taxon>
        <taxon>Roseomonadaceae</taxon>
        <taxon>Belnapia</taxon>
    </lineage>
</organism>
<proteinExistence type="inferred from homology"/>